<dbReference type="Proteomes" id="UP000271256">
    <property type="component" value="Unassembled WGS sequence"/>
</dbReference>
<dbReference type="OrthoDB" id="6412948at2"/>
<organism evidence="1 2">
    <name type="scientific">Desulfofundulus salinus</name>
    <dbReference type="NCBI Taxonomy" id="2419843"/>
    <lineage>
        <taxon>Bacteria</taxon>
        <taxon>Bacillati</taxon>
        <taxon>Bacillota</taxon>
        <taxon>Clostridia</taxon>
        <taxon>Eubacteriales</taxon>
        <taxon>Peptococcaceae</taxon>
        <taxon>Desulfofundulus</taxon>
    </lineage>
</organism>
<dbReference type="AlphaFoldDB" id="A0A494X4P6"/>
<dbReference type="EMBL" id="RBWE01000001">
    <property type="protein sequence ID" value="RKO68147.1"/>
    <property type="molecule type" value="Genomic_DNA"/>
</dbReference>
<accession>A0A494X4P6</accession>
<sequence length="77" mass="8547">MANGLGVLVYSLGKQDLIKEMEKLHEQGVTFIACRNALRIRKYNISENKLPAFVTVVPAGITEIVQKPAQGYAYIKP</sequence>
<evidence type="ECO:0000313" key="1">
    <source>
        <dbReference type="EMBL" id="RKO68147.1"/>
    </source>
</evidence>
<comment type="caution">
    <text evidence="1">The sequence shown here is derived from an EMBL/GenBank/DDBJ whole genome shotgun (WGS) entry which is preliminary data.</text>
</comment>
<name>A0A494X4P6_9FIRM</name>
<evidence type="ECO:0000313" key="2">
    <source>
        <dbReference type="Proteomes" id="UP000271256"/>
    </source>
</evidence>
<gene>
    <name evidence="1" type="ORF">D7024_08990</name>
</gene>
<dbReference type="SUPFAM" id="SSF75169">
    <property type="entry name" value="DsrEFH-like"/>
    <property type="match status" value="1"/>
</dbReference>
<dbReference type="Gene3D" id="3.40.1260.10">
    <property type="entry name" value="DsrEFH-like"/>
    <property type="match status" value="1"/>
</dbReference>
<dbReference type="InterPro" id="IPR027396">
    <property type="entry name" value="DsrEFH-like"/>
</dbReference>
<keyword evidence="2" id="KW-1185">Reference proteome</keyword>
<dbReference type="PANTHER" id="PTHR37691">
    <property type="entry name" value="BLR3518 PROTEIN"/>
    <property type="match status" value="1"/>
</dbReference>
<dbReference type="RefSeq" id="WP_121452528.1">
    <property type="nucleotide sequence ID" value="NZ_RBWE01000001.1"/>
</dbReference>
<dbReference type="InterPro" id="IPR003787">
    <property type="entry name" value="Sulphur_relay_DsrE/F-like"/>
</dbReference>
<reference evidence="1 2" key="1">
    <citation type="submission" date="2018-10" db="EMBL/GenBank/DDBJ databases">
        <authorList>
            <person name="Grouzdev D.S."/>
            <person name="Krutkina M.S."/>
            <person name="Tourova T.P."/>
            <person name="Nazina T.N."/>
        </authorList>
    </citation>
    <scope>NUCLEOTIDE SEQUENCE [LARGE SCALE GENOMIC DNA]</scope>
    <source>
        <strain evidence="1 2">435</strain>
    </source>
</reference>
<protein>
    <submittedName>
        <fullName evidence="1">Uncharacterized protein</fullName>
    </submittedName>
</protein>
<dbReference type="PANTHER" id="PTHR37691:SF1">
    <property type="entry name" value="BLR3518 PROTEIN"/>
    <property type="match status" value="1"/>
</dbReference>
<dbReference type="Pfam" id="PF02635">
    <property type="entry name" value="DsrE"/>
    <property type="match status" value="1"/>
</dbReference>
<proteinExistence type="predicted"/>